<dbReference type="PANTHER" id="PTHR45717">
    <property type="entry name" value="OS12G0527900 PROTEIN"/>
    <property type="match status" value="1"/>
</dbReference>
<keyword evidence="8" id="KW-1185">Reference proteome</keyword>
<evidence type="ECO:0000256" key="5">
    <source>
        <dbReference type="ARBA" id="ARBA00023128"/>
    </source>
</evidence>
<keyword evidence="4" id="KW-0809">Transit peptide</keyword>
<dbReference type="GO" id="GO:0003729">
    <property type="term" value="F:mRNA binding"/>
    <property type="evidence" value="ECO:0007669"/>
    <property type="project" value="UniProtKB-ARBA"/>
</dbReference>
<dbReference type="GO" id="GO:0005739">
    <property type="term" value="C:mitochondrion"/>
    <property type="evidence" value="ECO:0000318"/>
    <property type="project" value="GO_Central"/>
</dbReference>
<dbReference type="FunFam" id="1.25.40.10:FF:000385">
    <property type="entry name" value="Pentatricopeptide repeat-containing protein mitochondrial"/>
    <property type="match status" value="1"/>
</dbReference>
<evidence type="ECO:0000256" key="3">
    <source>
        <dbReference type="ARBA" id="ARBA00022737"/>
    </source>
</evidence>
<comment type="subcellular location">
    <subcellularLocation>
        <location evidence="1">Mitochondrion</location>
    </subcellularLocation>
</comment>
<dbReference type="SUPFAM" id="SSF48452">
    <property type="entry name" value="TPR-like"/>
    <property type="match status" value="2"/>
</dbReference>
<keyword evidence="5" id="KW-0496">Mitochondrion</keyword>
<sequence>MIPKLKLSTNTQIHNAVFSRFYYTNRINKTTLYSIISPLGNPGTRIEPELDNWVKNGNKVRVGELQRIIRDLRKRKRFSQALEVSDWMNRKGICVFAPCDHAVQLDLIGRVHGFLSAESYFSNLKDDEKTYQTYGALLNCYVRQRQTDKALSHFRKMKEMGIALSTLTYNDIMCLYSKTGQYEKVPDVLTEMKAKNIFPDNFSYRICINSYGARSDLEGMEIILREMESQPHIVLDWSTYASAAHFYIKANLIDKASDVLKKAEERLEQKDGIGYNFLISLYASLGNKSEVLRLWDLEKTACKRYINRDYITMLEALMKLGEHEEAEKVLKEWELSGNSYDTRIPNAVIIGYCNNGLVQNAEAILEDLVEKGKATTPNSWAVVAAGYFDAGKTERGFQCMKAALSVYVEGKGWKPDPKVITSILSKLGDEGSVQDVEAFVAALRTVIPMNRQMYHAFIKANIRNGKGVDELLDSMKADGIDEDEETKEILVCTMEK</sequence>
<dbReference type="AlphaFoldDB" id="A0A067GBC3"/>
<proteinExistence type="inferred from homology"/>
<dbReference type="EMBL" id="KK784882">
    <property type="protein sequence ID" value="KDO75945.1"/>
    <property type="molecule type" value="Genomic_DNA"/>
</dbReference>
<evidence type="ECO:0000313" key="7">
    <source>
        <dbReference type="EMBL" id="KDO75945.1"/>
    </source>
</evidence>
<dbReference type="Pfam" id="PF01535">
    <property type="entry name" value="PPR"/>
    <property type="match status" value="4"/>
</dbReference>
<dbReference type="NCBIfam" id="TIGR00756">
    <property type="entry name" value="PPR"/>
    <property type="match status" value="2"/>
</dbReference>
<evidence type="ECO:0000256" key="1">
    <source>
        <dbReference type="ARBA" id="ARBA00004173"/>
    </source>
</evidence>
<dbReference type="PaxDb" id="2711-XP_006467809.1"/>
<feature type="repeat" description="PPR" evidence="6">
    <location>
        <begin position="130"/>
        <end position="164"/>
    </location>
</feature>
<dbReference type="KEGG" id="cit:102629903"/>
<dbReference type="Proteomes" id="UP000027120">
    <property type="component" value="Unassembled WGS sequence"/>
</dbReference>
<name>A0A067GBC3_CITSI</name>
<evidence type="ECO:0000256" key="2">
    <source>
        <dbReference type="ARBA" id="ARBA00007626"/>
    </source>
</evidence>
<protein>
    <recommendedName>
        <fullName evidence="9">Pentacotripeptide-repeat region of PRORP domain-containing protein</fullName>
    </recommendedName>
</protein>
<dbReference type="eggNOG" id="KOG4197">
    <property type="taxonomic scope" value="Eukaryota"/>
</dbReference>
<evidence type="ECO:0000256" key="4">
    <source>
        <dbReference type="ARBA" id="ARBA00022946"/>
    </source>
</evidence>
<dbReference type="Pfam" id="PF13041">
    <property type="entry name" value="PPR_2"/>
    <property type="match status" value="1"/>
</dbReference>
<dbReference type="SMR" id="A0A067GBC3"/>
<reference evidence="7 8" key="1">
    <citation type="submission" date="2014-04" db="EMBL/GenBank/DDBJ databases">
        <authorList>
            <consortium name="International Citrus Genome Consortium"/>
            <person name="Gmitter F."/>
            <person name="Chen C."/>
            <person name="Farmerie W."/>
            <person name="Harkins T."/>
            <person name="Desany B."/>
            <person name="Mohiuddin M."/>
            <person name="Kodira C."/>
            <person name="Borodovsky M."/>
            <person name="Lomsadze A."/>
            <person name="Burns P."/>
            <person name="Jenkins J."/>
            <person name="Prochnik S."/>
            <person name="Shu S."/>
            <person name="Chapman J."/>
            <person name="Pitluck S."/>
            <person name="Schmutz J."/>
            <person name="Rokhsar D."/>
        </authorList>
    </citation>
    <scope>NUCLEOTIDE SEQUENCE</scope>
</reference>
<dbReference type="PROSITE" id="PS51375">
    <property type="entry name" value="PPR"/>
    <property type="match status" value="2"/>
</dbReference>
<dbReference type="PANTHER" id="PTHR45717:SF20">
    <property type="entry name" value="OS07G0598500 PROTEIN"/>
    <property type="match status" value="1"/>
</dbReference>
<organism evidence="7 8">
    <name type="scientific">Citrus sinensis</name>
    <name type="common">Sweet orange</name>
    <name type="synonym">Citrus aurantium var. sinensis</name>
    <dbReference type="NCBI Taxonomy" id="2711"/>
    <lineage>
        <taxon>Eukaryota</taxon>
        <taxon>Viridiplantae</taxon>
        <taxon>Streptophyta</taxon>
        <taxon>Embryophyta</taxon>
        <taxon>Tracheophyta</taxon>
        <taxon>Spermatophyta</taxon>
        <taxon>Magnoliopsida</taxon>
        <taxon>eudicotyledons</taxon>
        <taxon>Gunneridae</taxon>
        <taxon>Pentapetalae</taxon>
        <taxon>rosids</taxon>
        <taxon>malvids</taxon>
        <taxon>Sapindales</taxon>
        <taxon>Rutaceae</taxon>
        <taxon>Aurantioideae</taxon>
        <taxon>Citrus</taxon>
    </lineage>
</organism>
<dbReference type="InterPro" id="IPR011990">
    <property type="entry name" value="TPR-like_helical_dom_sf"/>
</dbReference>
<evidence type="ECO:0008006" key="9">
    <source>
        <dbReference type="Google" id="ProtNLM"/>
    </source>
</evidence>
<accession>A0A067GBC3</accession>
<comment type="similarity">
    <text evidence="2">Belongs to the PPR family. P subfamily.</text>
</comment>
<keyword evidence="3" id="KW-0677">Repeat</keyword>
<dbReference type="Gene3D" id="1.25.40.10">
    <property type="entry name" value="Tetratricopeptide repeat domain"/>
    <property type="match status" value="3"/>
</dbReference>
<evidence type="ECO:0000256" key="6">
    <source>
        <dbReference type="PROSITE-ProRule" id="PRU00708"/>
    </source>
</evidence>
<evidence type="ECO:0000313" key="8">
    <source>
        <dbReference type="Proteomes" id="UP000027120"/>
    </source>
</evidence>
<feature type="repeat" description="PPR" evidence="6">
    <location>
        <begin position="165"/>
        <end position="199"/>
    </location>
</feature>
<dbReference type="InterPro" id="IPR002885">
    <property type="entry name" value="PPR_rpt"/>
</dbReference>
<gene>
    <name evidence="7" type="ORF">CISIN_1g010994mg</name>
</gene>